<dbReference type="EMBL" id="CAJVQC010070129">
    <property type="protein sequence ID" value="CAG8809443.1"/>
    <property type="molecule type" value="Genomic_DNA"/>
</dbReference>
<accession>A0ACA9RU69</accession>
<proteinExistence type="predicted"/>
<dbReference type="Proteomes" id="UP000789920">
    <property type="component" value="Unassembled WGS sequence"/>
</dbReference>
<name>A0ACA9RU69_9GLOM</name>
<keyword evidence="2" id="KW-1185">Reference proteome</keyword>
<gene>
    <name evidence="1" type="ORF">RPERSI_LOCUS22863</name>
</gene>
<protein>
    <submittedName>
        <fullName evidence="1">36841_t:CDS:1</fullName>
    </submittedName>
</protein>
<evidence type="ECO:0000313" key="1">
    <source>
        <dbReference type="EMBL" id="CAG8809443.1"/>
    </source>
</evidence>
<feature type="non-terminal residue" evidence="1">
    <location>
        <position position="40"/>
    </location>
</feature>
<feature type="non-terminal residue" evidence="1">
    <location>
        <position position="1"/>
    </location>
</feature>
<organism evidence="1 2">
    <name type="scientific">Racocetra persica</name>
    <dbReference type="NCBI Taxonomy" id="160502"/>
    <lineage>
        <taxon>Eukaryota</taxon>
        <taxon>Fungi</taxon>
        <taxon>Fungi incertae sedis</taxon>
        <taxon>Mucoromycota</taxon>
        <taxon>Glomeromycotina</taxon>
        <taxon>Glomeromycetes</taxon>
        <taxon>Diversisporales</taxon>
        <taxon>Gigasporaceae</taxon>
        <taxon>Racocetra</taxon>
    </lineage>
</organism>
<reference evidence="1" key="1">
    <citation type="submission" date="2021-06" db="EMBL/GenBank/DDBJ databases">
        <authorList>
            <person name="Kallberg Y."/>
            <person name="Tangrot J."/>
            <person name="Rosling A."/>
        </authorList>
    </citation>
    <scope>NUCLEOTIDE SEQUENCE</scope>
    <source>
        <strain evidence="1">MA461A</strain>
    </source>
</reference>
<comment type="caution">
    <text evidence="1">The sequence shown here is derived from an EMBL/GenBank/DDBJ whole genome shotgun (WGS) entry which is preliminary data.</text>
</comment>
<evidence type="ECO:0000313" key="2">
    <source>
        <dbReference type="Proteomes" id="UP000789920"/>
    </source>
</evidence>
<sequence>SGEYLLRETLVKWIIKDCLLFTTVESESFHKLFEVIRKLE</sequence>